<dbReference type="Proteomes" id="UP000708208">
    <property type="component" value="Unassembled WGS sequence"/>
</dbReference>
<dbReference type="HAMAP" id="MF_01925">
    <property type="entry name" value="P5C_reductase"/>
    <property type="match status" value="1"/>
</dbReference>
<comment type="caution">
    <text evidence="7">The sequence shown here is derived from an EMBL/GenBank/DDBJ whole genome shotgun (WGS) entry which is preliminary data.</text>
</comment>
<gene>
    <name evidence="7" type="ORF">AFUS01_LOCUS13362</name>
</gene>
<evidence type="ECO:0000256" key="1">
    <source>
        <dbReference type="ARBA" id="ARBA00005525"/>
    </source>
</evidence>
<keyword evidence="2 4" id="KW-0521">NADP</keyword>
<evidence type="ECO:0000313" key="8">
    <source>
        <dbReference type="Proteomes" id="UP000708208"/>
    </source>
</evidence>
<dbReference type="InterPro" id="IPR028939">
    <property type="entry name" value="P5C_Rdtase_cat_N"/>
</dbReference>
<dbReference type="PANTHER" id="PTHR11645">
    <property type="entry name" value="PYRROLINE-5-CARBOXYLATE REDUCTASE"/>
    <property type="match status" value="1"/>
</dbReference>
<dbReference type="Pfam" id="PF03807">
    <property type="entry name" value="F420_oxidored"/>
    <property type="match status" value="1"/>
</dbReference>
<dbReference type="InterPro" id="IPR000304">
    <property type="entry name" value="Pyrroline-COOH_reductase"/>
</dbReference>
<keyword evidence="8" id="KW-1185">Reference proteome</keyword>
<dbReference type="NCBIfam" id="TIGR00112">
    <property type="entry name" value="proC"/>
    <property type="match status" value="1"/>
</dbReference>
<name>A0A8J2KCA3_9HEXA</name>
<accession>A0A8J2KCA3</accession>
<dbReference type="PROSITE" id="PS00521">
    <property type="entry name" value="P5CR"/>
    <property type="match status" value="1"/>
</dbReference>
<dbReference type="EMBL" id="CAJVCH010108497">
    <property type="protein sequence ID" value="CAG7724330.1"/>
    <property type="molecule type" value="Genomic_DNA"/>
</dbReference>
<evidence type="ECO:0000313" key="7">
    <source>
        <dbReference type="EMBL" id="CAG7724330.1"/>
    </source>
</evidence>
<dbReference type="EC" id="1.5.1.2" evidence="4"/>
<comment type="pathway">
    <text evidence="4">Amino-acid biosynthesis; L-proline biosynthesis; L-proline from L-glutamate 5-semialdehyde: step 1/1.</text>
</comment>
<comment type="catalytic activity">
    <reaction evidence="4">
        <text>L-proline + NADP(+) = (S)-1-pyrroline-5-carboxylate + NADPH + 2 H(+)</text>
        <dbReference type="Rhea" id="RHEA:14109"/>
        <dbReference type="ChEBI" id="CHEBI:15378"/>
        <dbReference type="ChEBI" id="CHEBI:17388"/>
        <dbReference type="ChEBI" id="CHEBI:57783"/>
        <dbReference type="ChEBI" id="CHEBI:58349"/>
        <dbReference type="ChEBI" id="CHEBI:60039"/>
        <dbReference type="EC" id="1.5.1.2"/>
    </reaction>
</comment>
<comment type="similarity">
    <text evidence="1 4">Belongs to the pyrroline-5-carboxylate reductase family.</text>
</comment>
<keyword evidence="4" id="KW-0641">Proline biosynthesis</keyword>
<dbReference type="GO" id="GO:0004735">
    <property type="term" value="F:pyrroline-5-carboxylate reductase activity"/>
    <property type="evidence" value="ECO:0007669"/>
    <property type="project" value="UniProtKB-EC"/>
</dbReference>
<dbReference type="GO" id="GO:0055129">
    <property type="term" value="P:L-proline biosynthetic process"/>
    <property type="evidence" value="ECO:0007669"/>
    <property type="project" value="TreeGrafter"/>
</dbReference>
<keyword evidence="4" id="KW-0028">Amino-acid biosynthesis</keyword>
<dbReference type="PANTHER" id="PTHR11645:SF69">
    <property type="entry name" value="PYRROLINE-5-CARBOXYLATE REDUCTASE"/>
    <property type="match status" value="1"/>
</dbReference>
<dbReference type="OrthoDB" id="10263291at2759"/>
<evidence type="ECO:0000259" key="5">
    <source>
        <dbReference type="Pfam" id="PF03807"/>
    </source>
</evidence>
<dbReference type="AlphaFoldDB" id="A0A8J2KCA3"/>
<keyword evidence="3 4" id="KW-0560">Oxidoreductase</keyword>
<feature type="domain" description="Pyrroline-5-carboxylate reductase catalytic N-terminal" evidence="5">
    <location>
        <begin position="66"/>
        <end position="143"/>
    </location>
</feature>
<evidence type="ECO:0000256" key="4">
    <source>
        <dbReference type="RuleBase" id="RU003903"/>
    </source>
</evidence>
<feature type="domain" description="Pyrroline-5-carboxylate reductase dimerisation" evidence="6">
    <location>
        <begin position="237"/>
        <end position="341"/>
    </location>
</feature>
<organism evidence="7 8">
    <name type="scientific">Allacma fusca</name>
    <dbReference type="NCBI Taxonomy" id="39272"/>
    <lineage>
        <taxon>Eukaryota</taxon>
        <taxon>Metazoa</taxon>
        <taxon>Ecdysozoa</taxon>
        <taxon>Arthropoda</taxon>
        <taxon>Hexapoda</taxon>
        <taxon>Collembola</taxon>
        <taxon>Symphypleona</taxon>
        <taxon>Sminthuridae</taxon>
        <taxon>Allacma</taxon>
    </lineage>
</organism>
<evidence type="ECO:0000256" key="3">
    <source>
        <dbReference type="ARBA" id="ARBA00023002"/>
    </source>
</evidence>
<proteinExistence type="inferred from homology"/>
<dbReference type="InterPro" id="IPR029036">
    <property type="entry name" value="P5CR_dimer"/>
</dbReference>
<evidence type="ECO:0000259" key="6">
    <source>
        <dbReference type="Pfam" id="PF14748"/>
    </source>
</evidence>
<dbReference type="FunFam" id="1.10.3730.10:FF:000001">
    <property type="entry name" value="Pyrroline-5-carboxylate reductase"/>
    <property type="match status" value="1"/>
</dbReference>
<reference evidence="7" key="1">
    <citation type="submission" date="2021-06" db="EMBL/GenBank/DDBJ databases">
        <authorList>
            <person name="Hodson N. C."/>
            <person name="Mongue J. A."/>
            <person name="Jaron S. K."/>
        </authorList>
    </citation>
    <scope>NUCLEOTIDE SEQUENCE</scope>
</reference>
<sequence length="345" mass="37666">MYLITCAYWLNAYVFEAPEADIWLGLGQIKSLFDSRWVVSNNQKFTKMNPNSVAEPKQILTNGERFGVVGGGNMTKALVFPLIEKGLLSPEQIVVSATTQATLASWRELGCATTTDNKLVTSTSDIVLWGVKPQMLSKAIPQSWNLTEERYSKCSSLHISVLAGITLETFKQRLQDKLEVLPRAPYKLRCIRTMPNIGASVGSGCVVFTPEPEVIDEDRQFMHDFFGPTGLYFEVPEYQMNAYSGLMGCGIGFMFPVIEGLSDGAVKMGIPRAASLKLAAQVMKGAGELLLAENRHPGELKDRVCSPGGSTICGVAALEENGVRNAFIKAVEASTKRGEELGQLK</sequence>
<protein>
    <recommendedName>
        <fullName evidence="4">Pyrroline-5-carboxylate reductase</fullName>
        <ecNumber evidence="4">1.5.1.2</ecNumber>
    </recommendedName>
</protein>
<dbReference type="Pfam" id="PF14748">
    <property type="entry name" value="P5CR_dimer"/>
    <property type="match status" value="1"/>
</dbReference>
<dbReference type="InterPro" id="IPR053790">
    <property type="entry name" value="P5CR-like_CS"/>
</dbReference>
<evidence type="ECO:0000256" key="2">
    <source>
        <dbReference type="ARBA" id="ARBA00022857"/>
    </source>
</evidence>